<feature type="compositionally biased region" description="Basic and acidic residues" evidence="1">
    <location>
        <begin position="277"/>
        <end position="292"/>
    </location>
</feature>
<dbReference type="Proteomes" id="UP000250140">
    <property type="component" value="Unassembled WGS sequence"/>
</dbReference>
<reference evidence="2 3" key="1">
    <citation type="journal article" date="2016" name="Nat. Commun.">
        <title>Ectomycorrhizal ecology is imprinted in the genome of the dominant symbiotic fungus Cenococcum geophilum.</title>
        <authorList>
            <consortium name="DOE Joint Genome Institute"/>
            <person name="Peter M."/>
            <person name="Kohler A."/>
            <person name="Ohm R.A."/>
            <person name="Kuo A."/>
            <person name="Krutzmann J."/>
            <person name="Morin E."/>
            <person name="Arend M."/>
            <person name="Barry K.W."/>
            <person name="Binder M."/>
            <person name="Choi C."/>
            <person name="Clum A."/>
            <person name="Copeland A."/>
            <person name="Grisel N."/>
            <person name="Haridas S."/>
            <person name="Kipfer T."/>
            <person name="LaButti K."/>
            <person name="Lindquist E."/>
            <person name="Lipzen A."/>
            <person name="Maire R."/>
            <person name="Meier B."/>
            <person name="Mihaltcheva S."/>
            <person name="Molinier V."/>
            <person name="Murat C."/>
            <person name="Poggeler S."/>
            <person name="Quandt C.A."/>
            <person name="Sperisen C."/>
            <person name="Tritt A."/>
            <person name="Tisserant E."/>
            <person name="Crous P.W."/>
            <person name="Henrissat B."/>
            <person name="Nehls U."/>
            <person name="Egli S."/>
            <person name="Spatafora J.W."/>
            <person name="Grigoriev I.V."/>
            <person name="Martin F.M."/>
        </authorList>
    </citation>
    <scope>NUCLEOTIDE SEQUENCE [LARGE SCALE GENOMIC DNA]</scope>
    <source>
        <strain evidence="2 3">CBS 207.34</strain>
    </source>
</reference>
<gene>
    <name evidence="2" type="ORF">AOQ84DRAFT_376953</name>
</gene>
<sequence>MARMLARSKSLRLRSSQKDLRQQEEELPAPPLTVTDAEPREDDSQTLKPAAHAANAGKRIDTPDLVQRPRTSGGPGDRGRHFHKKGAPIAITSDDHTFNFPLPAPKTVLYTAEIHEDSTIGMAIGSPTTPARWNRDPHATDFVTNKTGTTTKILYDNSMTDSSDTSHDAVKPKISRWRSLFGRKTSNNAQHTPFYLLQQFPSTQTHVDSRSDVSSQRPRAASRSASRAASRAASSPTAISEKQESRKKTKATKKAAADQAKAKNEAENFTATLKSPITREEESPEPPPKDNWDAPAKIPKVTISSGSENNSPRTLGPGLMLDVDIPDIQMERYSVMFGSLLRPDRSSSLFIRRQANPEKLKPLNELSVKTEYVDSANGLLKPQRRATSPSPSKSPTFSLSLFPPPAQTRDNHPPSPRVTSLHRPRPLQRSNTAPGALSPSRQTFAQSDDAGKKSAHAAQEEPPTPELATHLMTPTPSTIQSFDSEETEATLVVAKDTGPWKPRLPEPEWEIVAKSVETPSQVEGENSPRPAKVDEPTPETTQVSVGVARTVSVSRSTGARPQFLKPMIVTSEQPERLVDRKPLTPTLVELRNRKSQRVQIVEA</sequence>
<feature type="compositionally biased region" description="Low complexity" evidence="1">
    <location>
        <begin position="214"/>
        <end position="238"/>
    </location>
</feature>
<evidence type="ECO:0000313" key="2">
    <source>
        <dbReference type="EMBL" id="OCL08230.1"/>
    </source>
</evidence>
<feature type="region of interest" description="Disordered" evidence="1">
    <location>
        <begin position="203"/>
        <end position="315"/>
    </location>
</feature>
<feature type="region of interest" description="Disordered" evidence="1">
    <location>
        <begin position="378"/>
        <end position="488"/>
    </location>
</feature>
<evidence type="ECO:0000256" key="1">
    <source>
        <dbReference type="SAM" id="MobiDB-lite"/>
    </source>
</evidence>
<proteinExistence type="predicted"/>
<keyword evidence="3" id="KW-1185">Reference proteome</keyword>
<feature type="compositionally biased region" description="Low complexity" evidence="1">
    <location>
        <begin position="387"/>
        <end position="401"/>
    </location>
</feature>
<accession>A0A8E2F0B3</accession>
<feature type="compositionally biased region" description="Polar residues" evidence="1">
    <location>
        <begin position="302"/>
        <end position="313"/>
    </location>
</feature>
<dbReference type="EMBL" id="KV749689">
    <property type="protein sequence ID" value="OCL08230.1"/>
    <property type="molecule type" value="Genomic_DNA"/>
</dbReference>
<dbReference type="OrthoDB" id="5404004at2759"/>
<feature type="compositionally biased region" description="Polar residues" evidence="1">
    <location>
        <begin position="428"/>
        <end position="446"/>
    </location>
</feature>
<dbReference type="AlphaFoldDB" id="A0A8E2F0B3"/>
<organism evidence="2 3">
    <name type="scientific">Glonium stellatum</name>
    <dbReference type="NCBI Taxonomy" id="574774"/>
    <lineage>
        <taxon>Eukaryota</taxon>
        <taxon>Fungi</taxon>
        <taxon>Dikarya</taxon>
        <taxon>Ascomycota</taxon>
        <taxon>Pezizomycotina</taxon>
        <taxon>Dothideomycetes</taxon>
        <taxon>Pleosporomycetidae</taxon>
        <taxon>Gloniales</taxon>
        <taxon>Gloniaceae</taxon>
        <taxon>Glonium</taxon>
    </lineage>
</organism>
<protein>
    <submittedName>
        <fullName evidence="2">Uncharacterized protein</fullName>
    </submittedName>
</protein>
<evidence type="ECO:0000313" key="3">
    <source>
        <dbReference type="Proteomes" id="UP000250140"/>
    </source>
</evidence>
<feature type="compositionally biased region" description="Polar residues" evidence="1">
    <location>
        <begin position="472"/>
        <end position="482"/>
    </location>
</feature>
<feature type="region of interest" description="Disordered" evidence="1">
    <location>
        <begin position="516"/>
        <end position="546"/>
    </location>
</feature>
<name>A0A8E2F0B3_9PEZI</name>
<feature type="region of interest" description="Disordered" evidence="1">
    <location>
        <begin position="1"/>
        <end position="82"/>
    </location>
</feature>